<evidence type="ECO:0000256" key="1">
    <source>
        <dbReference type="ARBA" id="ARBA00022603"/>
    </source>
</evidence>
<evidence type="ECO:0000256" key="2">
    <source>
        <dbReference type="ARBA" id="ARBA00022679"/>
    </source>
</evidence>
<evidence type="ECO:0000256" key="4">
    <source>
        <dbReference type="SAM" id="MobiDB-lite"/>
    </source>
</evidence>
<keyword evidence="7" id="KW-1185">Reference proteome</keyword>
<dbReference type="Gene3D" id="3.40.1280.30">
    <property type="match status" value="1"/>
</dbReference>
<dbReference type="InterPro" id="IPR007356">
    <property type="entry name" value="tRNA_m1G_MeTrfase_euk"/>
</dbReference>
<organism evidence="6 7">
    <name type="scientific">Ancylostoma ceylanicum</name>
    <dbReference type="NCBI Taxonomy" id="53326"/>
    <lineage>
        <taxon>Eukaryota</taxon>
        <taxon>Metazoa</taxon>
        <taxon>Ecdysozoa</taxon>
        <taxon>Nematoda</taxon>
        <taxon>Chromadorea</taxon>
        <taxon>Rhabditida</taxon>
        <taxon>Rhabditina</taxon>
        <taxon>Rhabditomorpha</taxon>
        <taxon>Strongyloidea</taxon>
        <taxon>Ancylostomatidae</taxon>
        <taxon>Ancylostomatinae</taxon>
        <taxon>Ancylostoma</taxon>
    </lineage>
</organism>
<evidence type="ECO:0000313" key="6">
    <source>
        <dbReference type="EMBL" id="EYC25652.1"/>
    </source>
</evidence>
<evidence type="ECO:0000259" key="5">
    <source>
        <dbReference type="PROSITE" id="PS51675"/>
    </source>
</evidence>
<dbReference type="GO" id="GO:0097745">
    <property type="term" value="P:mitochondrial tRNA 5'-end processing"/>
    <property type="evidence" value="ECO:0007669"/>
    <property type="project" value="TreeGrafter"/>
</dbReference>
<dbReference type="GO" id="GO:0005739">
    <property type="term" value="C:mitochondrion"/>
    <property type="evidence" value="ECO:0007669"/>
    <property type="project" value="TreeGrafter"/>
</dbReference>
<dbReference type="AlphaFoldDB" id="A0A016VF57"/>
<accession>A0A016VF57</accession>
<feature type="region of interest" description="Disordered" evidence="4">
    <location>
        <begin position="428"/>
        <end position="476"/>
    </location>
</feature>
<comment type="caution">
    <text evidence="6">The sequence shown here is derived from an EMBL/GenBank/DDBJ whole genome shotgun (WGS) entry which is preliminary data.</text>
</comment>
<dbReference type="PROSITE" id="PS51675">
    <property type="entry name" value="SAM_MT_TRM10"/>
    <property type="match status" value="1"/>
</dbReference>
<evidence type="ECO:0000313" key="7">
    <source>
        <dbReference type="Proteomes" id="UP000024635"/>
    </source>
</evidence>
<dbReference type="GO" id="GO:0070131">
    <property type="term" value="P:positive regulation of mitochondrial translation"/>
    <property type="evidence" value="ECO:0007669"/>
    <property type="project" value="TreeGrafter"/>
</dbReference>
<dbReference type="PANTHER" id="PTHR13563:SF5">
    <property type="entry name" value="TRNA METHYLTRANSFERASE 10 HOMOLOG C"/>
    <property type="match status" value="1"/>
</dbReference>
<dbReference type="InterPro" id="IPR028564">
    <property type="entry name" value="MT_TRM10-typ"/>
</dbReference>
<dbReference type="GO" id="GO:0032259">
    <property type="term" value="P:methylation"/>
    <property type="evidence" value="ECO:0007669"/>
    <property type="project" value="UniProtKB-KW"/>
</dbReference>
<name>A0A016VF57_9BILA</name>
<dbReference type="PANTHER" id="PTHR13563">
    <property type="entry name" value="TRNA (GUANINE-9-) METHYLTRANSFERASE"/>
    <property type="match status" value="1"/>
</dbReference>
<dbReference type="Proteomes" id="UP000024635">
    <property type="component" value="Unassembled WGS sequence"/>
</dbReference>
<evidence type="ECO:0000256" key="3">
    <source>
        <dbReference type="ARBA" id="ARBA00022691"/>
    </source>
</evidence>
<dbReference type="InterPro" id="IPR038459">
    <property type="entry name" value="MT_TRM10-typ_sf"/>
</dbReference>
<protein>
    <recommendedName>
        <fullName evidence="5">SAM-dependent MTase TRM10-type domain-containing protein</fullName>
    </recommendedName>
</protein>
<reference evidence="7" key="1">
    <citation type="journal article" date="2015" name="Nat. Genet.">
        <title>The genome and transcriptome of the zoonotic hookworm Ancylostoma ceylanicum identify infection-specific gene families.</title>
        <authorList>
            <person name="Schwarz E.M."/>
            <person name="Hu Y."/>
            <person name="Antoshechkin I."/>
            <person name="Miller M.M."/>
            <person name="Sternberg P.W."/>
            <person name="Aroian R.V."/>
        </authorList>
    </citation>
    <scope>NUCLEOTIDE SEQUENCE</scope>
    <source>
        <strain evidence="7">HY135</strain>
    </source>
</reference>
<feature type="domain" description="SAM-dependent MTase TRM10-type" evidence="5">
    <location>
        <begin position="195"/>
        <end position="407"/>
    </location>
</feature>
<proteinExistence type="predicted"/>
<dbReference type="GO" id="GO:0000049">
    <property type="term" value="F:tRNA binding"/>
    <property type="evidence" value="ECO:0007669"/>
    <property type="project" value="TreeGrafter"/>
</dbReference>
<dbReference type="GO" id="GO:0008168">
    <property type="term" value="F:methyltransferase activity"/>
    <property type="evidence" value="ECO:0007669"/>
    <property type="project" value="UniProtKB-KW"/>
</dbReference>
<dbReference type="OrthoDB" id="5809081at2759"/>
<dbReference type="STRING" id="53326.A0A016VF57"/>
<dbReference type="EMBL" id="JARK01001347">
    <property type="protein sequence ID" value="EYC25652.1"/>
    <property type="molecule type" value="Genomic_DNA"/>
</dbReference>
<gene>
    <name evidence="6" type="primary">Acey_s0011.g1316</name>
    <name evidence="6" type="synonym">Acey-C37A5.7</name>
    <name evidence="6" type="ORF">Y032_0011g1316</name>
</gene>
<dbReference type="GO" id="GO:0005654">
    <property type="term" value="C:nucleoplasm"/>
    <property type="evidence" value="ECO:0007669"/>
    <property type="project" value="TreeGrafter"/>
</dbReference>
<keyword evidence="1" id="KW-0489">Methyltransferase</keyword>
<keyword evidence="2" id="KW-0808">Transferase</keyword>
<feature type="compositionally biased region" description="Basic and acidic residues" evidence="4">
    <location>
        <begin position="454"/>
        <end position="464"/>
    </location>
</feature>
<keyword evidence="3" id="KW-0949">S-adenosyl-L-methionine</keyword>
<sequence length="476" mass="54310">MRMRRQSECHIVGGATRASGANPLESLVNKAQMNGMGIALRRISQPCRRFLSTVSTLSDESTALSKMMPSENFVKQFIKRPSHRDKLSSLVSELDMFLDLFGKDSLPAFDDSLWTTYFQTWSAEERCEFLNDLRQEQKKANTPAPVPEGEKASESVISLINQRREENGEMVYAPGFHSLLELRGQEFREVIDNMYGSRLLSMRRCDENLPKLVVDCRFLSEFSVAVQSTFARQIQALHDGNWTSRQPFDISLANFRPDSQLAKIVKRHWFFHYGPPSAGTSFSPHAFAPTLTTKSVVDACSVDRSDVMYISWRARQFLPEDAPPNIRAVVLCASNDYQPWSSSVSAAQKDGITAYRIPVERHIRFEGHSKVLPLSTTSSILRYYFRGEDLGSAIRKSVFLPAKNSRLSEKEEREVFERYKAVVQEAIARAESHSTHKRTKKPSDMPKKPKVHRYSREERRRMRAMETSSRDLSSSS</sequence>